<reference evidence="2 3" key="1">
    <citation type="submission" date="2024-09" db="EMBL/GenBank/DDBJ databases">
        <authorList>
            <person name="Sun Q."/>
            <person name="Mori K."/>
        </authorList>
    </citation>
    <scope>NUCLEOTIDE SEQUENCE [LARGE SCALE GENOMIC DNA]</scope>
    <source>
        <strain evidence="2 3">CGMCC 1.15906</strain>
    </source>
</reference>
<name>A0ABV6QN74_9ACTN</name>
<evidence type="ECO:0000313" key="3">
    <source>
        <dbReference type="Proteomes" id="UP001589890"/>
    </source>
</evidence>
<gene>
    <name evidence="2" type="ORF">ACFFGN_18600</name>
</gene>
<comment type="caution">
    <text evidence="2">The sequence shown here is derived from an EMBL/GenBank/DDBJ whole genome shotgun (WGS) entry which is preliminary data.</text>
</comment>
<feature type="transmembrane region" description="Helical" evidence="1">
    <location>
        <begin position="111"/>
        <end position="132"/>
    </location>
</feature>
<keyword evidence="1" id="KW-0472">Membrane</keyword>
<protein>
    <submittedName>
        <fullName evidence="2">Uncharacterized protein</fullName>
    </submittedName>
</protein>
<evidence type="ECO:0000256" key="1">
    <source>
        <dbReference type="SAM" id="Phobius"/>
    </source>
</evidence>
<dbReference type="RefSeq" id="WP_380049366.1">
    <property type="nucleotide sequence ID" value="NZ_JBHLTC010000022.1"/>
</dbReference>
<proteinExistence type="predicted"/>
<dbReference type="EMBL" id="JBHLTC010000022">
    <property type="protein sequence ID" value="MFC0626096.1"/>
    <property type="molecule type" value="Genomic_DNA"/>
</dbReference>
<keyword evidence="1" id="KW-0812">Transmembrane</keyword>
<keyword evidence="3" id="KW-1185">Reference proteome</keyword>
<feature type="transmembrane region" description="Helical" evidence="1">
    <location>
        <begin position="80"/>
        <end position="99"/>
    </location>
</feature>
<organism evidence="2 3">
    <name type="scientific">Kribbella deserti</name>
    <dbReference type="NCBI Taxonomy" id="1926257"/>
    <lineage>
        <taxon>Bacteria</taxon>
        <taxon>Bacillati</taxon>
        <taxon>Actinomycetota</taxon>
        <taxon>Actinomycetes</taxon>
        <taxon>Propionibacteriales</taxon>
        <taxon>Kribbellaceae</taxon>
        <taxon>Kribbella</taxon>
    </lineage>
</organism>
<accession>A0ABV6QN74</accession>
<feature type="transmembrane region" description="Helical" evidence="1">
    <location>
        <begin position="45"/>
        <end position="68"/>
    </location>
</feature>
<sequence length="133" mass="14085">MIFQTALGLAAMICVWHLARTIKQSSHHRRTGQPVAVPDALGRRWVPIPELGFGMFAFCFTGLVTLGLRADGGTTLPMKQVLFAAVIFGYAGAALSRVVRTPGPAGRRVPLRAGLLLGLPALFGVVFGLSSVT</sequence>
<dbReference type="Proteomes" id="UP001589890">
    <property type="component" value="Unassembled WGS sequence"/>
</dbReference>
<evidence type="ECO:0000313" key="2">
    <source>
        <dbReference type="EMBL" id="MFC0626096.1"/>
    </source>
</evidence>
<keyword evidence="1" id="KW-1133">Transmembrane helix</keyword>